<dbReference type="Proteomes" id="UP000018144">
    <property type="component" value="Unassembled WGS sequence"/>
</dbReference>
<gene>
    <name evidence="1" type="ORF">PCON_11597</name>
</gene>
<accession>U4LC54</accession>
<dbReference type="EMBL" id="HF935669">
    <property type="protein sequence ID" value="CCX12003.1"/>
    <property type="molecule type" value="Genomic_DNA"/>
</dbReference>
<sequence length="49" mass="5832">MGRCNNPKLLDRDMYGYRWTEIVCKVKKICCILLLQNNPCRTRITTSRI</sequence>
<evidence type="ECO:0000313" key="1">
    <source>
        <dbReference type="EMBL" id="CCX12003.1"/>
    </source>
</evidence>
<proteinExistence type="predicted"/>
<dbReference type="AlphaFoldDB" id="U4LC54"/>
<name>U4LC54_PYROM</name>
<protein>
    <submittedName>
        <fullName evidence="1">Uncharacterized protein</fullName>
    </submittedName>
</protein>
<organism evidence="1 2">
    <name type="scientific">Pyronema omphalodes (strain CBS 100304)</name>
    <name type="common">Pyronema confluens</name>
    <dbReference type="NCBI Taxonomy" id="1076935"/>
    <lineage>
        <taxon>Eukaryota</taxon>
        <taxon>Fungi</taxon>
        <taxon>Dikarya</taxon>
        <taxon>Ascomycota</taxon>
        <taxon>Pezizomycotina</taxon>
        <taxon>Pezizomycetes</taxon>
        <taxon>Pezizales</taxon>
        <taxon>Pyronemataceae</taxon>
        <taxon>Pyronema</taxon>
    </lineage>
</organism>
<keyword evidence="2" id="KW-1185">Reference proteome</keyword>
<evidence type="ECO:0000313" key="2">
    <source>
        <dbReference type="Proteomes" id="UP000018144"/>
    </source>
</evidence>
<reference evidence="1 2" key="1">
    <citation type="journal article" date="2013" name="PLoS Genet.">
        <title>The genome and development-dependent transcriptomes of Pyronema confluens: a window into fungal evolution.</title>
        <authorList>
            <person name="Traeger S."/>
            <person name="Altegoer F."/>
            <person name="Freitag M."/>
            <person name="Gabaldon T."/>
            <person name="Kempken F."/>
            <person name="Kumar A."/>
            <person name="Marcet-Houben M."/>
            <person name="Poggeler S."/>
            <person name="Stajich J.E."/>
            <person name="Nowrousian M."/>
        </authorList>
    </citation>
    <scope>NUCLEOTIDE SEQUENCE [LARGE SCALE GENOMIC DNA]</scope>
    <source>
        <strain evidence="2">CBS 100304</strain>
        <tissue evidence="1">Vegetative mycelium</tissue>
    </source>
</reference>